<dbReference type="Pfam" id="PF13593">
    <property type="entry name" value="SBF_like"/>
    <property type="match status" value="1"/>
</dbReference>
<gene>
    <name evidence="2" type="ORF">ACFQ34_15455</name>
</gene>
<dbReference type="Proteomes" id="UP001597182">
    <property type="component" value="Unassembled WGS sequence"/>
</dbReference>
<keyword evidence="3" id="KW-1185">Reference proteome</keyword>
<dbReference type="EMBL" id="JBHTMB010000137">
    <property type="protein sequence ID" value="MFD1234686.1"/>
    <property type="molecule type" value="Genomic_DNA"/>
</dbReference>
<dbReference type="InterPro" id="IPR016833">
    <property type="entry name" value="Put_Na-Bile_cotransptr"/>
</dbReference>
<feature type="transmembrane region" description="Helical" evidence="1">
    <location>
        <begin position="40"/>
        <end position="60"/>
    </location>
</feature>
<accession>A0ABW3VIU5</accession>
<feature type="transmembrane region" description="Helical" evidence="1">
    <location>
        <begin position="168"/>
        <end position="190"/>
    </location>
</feature>
<feature type="transmembrane region" description="Helical" evidence="1">
    <location>
        <begin position="81"/>
        <end position="102"/>
    </location>
</feature>
<feature type="transmembrane region" description="Helical" evidence="1">
    <location>
        <begin position="108"/>
        <end position="128"/>
    </location>
</feature>
<evidence type="ECO:0000313" key="2">
    <source>
        <dbReference type="EMBL" id="MFD1234686.1"/>
    </source>
</evidence>
<evidence type="ECO:0000256" key="1">
    <source>
        <dbReference type="SAM" id="Phobius"/>
    </source>
</evidence>
<dbReference type="InterPro" id="IPR038770">
    <property type="entry name" value="Na+/solute_symporter_sf"/>
</dbReference>
<keyword evidence="1" id="KW-0812">Transmembrane</keyword>
<evidence type="ECO:0000313" key="3">
    <source>
        <dbReference type="Proteomes" id="UP001597182"/>
    </source>
</evidence>
<dbReference type="Gene3D" id="1.20.1530.20">
    <property type="match status" value="1"/>
</dbReference>
<name>A0ABW3VIU5_9PSEU</name>
<feature type="transmembrane region" description="Helical" evidence="1">
    <location>
        <begin position="237"/>
        <end position="258"/>
    </location>
</feature>
<feature type="transmembrane region" description="Helical" evidence="1">
    <location>
        <begin position="15"/>
        <end position="34"/>
    </location>
</feature>
<keyword evidence="1" id="KW-1133">Transmembrane helix</keyword>
<keyword evidence="1" id="KW-0472">Membrane</keyword>
<feature type="transmembrane region" description="Helical" evidence="1">
    <location>
        <begin position="211"/>
        <end position="231"/>
    </location>
</feature>
<dbReference type="PANTHER" id="PTHR18640:SF5">
    <property type="entry name" value="SODIUM_BILE ACID COTRANSPORTER 7"/>
    <property type="match status" value="1"/>
</dbReference>
<dbReference type="PANTHER" id="PTHR18640">
    <property type="entry name" value="SOLUTE CARRIER FAMILY 10 MEMBER 7"/>
    <property type="match status" value="1"/>
</dbReference>
<comment type="caution">
    <text evidence="2">The sequence shown here is derived from an EMBL/GenBank/DDBJ whole genome shotgun (WGS) entry which is preliminary data.</text>
</comment>
<reference evidence="3" key="1">
    <citation type="journal article" date="2019" name="Int. J. Syst. Evol. Microbiol.">
        <title>The Global Catalogue of Microorganisms (GCM) 10K type strain sequencing project: providing services to taxonomists for standard genome sequencing and annotation.</title>
        <authorList>
            <consortium name="The Broad Institute Genomics Platform"/>
            <consortium name="The Broad Institute Genome Sequencing Center for Infectious Disease"/>
            <person name="Wu L."/>
            <person name="Ma J."/>
        </authorList>
    </citation>
    <scope>NUCLEOTIDE SEQUENCE [LARGE SCALE GENOMIC DNA]</scope>
    <source>
        <strain evidence="3">CCUG 49018</strain>
    </source>
</reference>
<proteinExistence type="predicted"/>
<dbReference type="PIRSF" id="PIRSF026166">
    <property type="entry name" value="UCP026166"/>
    <property type="match status" value="1"/>
</dbReference>
<sequence length="340" mass="35543">MPSILDDVLARLRRVRIDVFIVLLLVVIGIAALVPARGGVATGFGHATTVAIGLLFFLYGARLSTREALDGLRHWRLHGTVLLATFVLFPLLGLAVSLLPASVLPRELAVGVLFLCCLPSTVQSSIAFTSLARGNVSAAVCAASLSNLLGIVVTPLLAGLLLASHGGISGGAVADVTLQLLAPFVLGQLARRWIGGWVARHKKHLVLVDRGSILLVVYVAFSEGMAEGIWGTLSVPALLTLVAICLVLLAAVLLLTWYGPRGFTHADRITIMFCGSKKSLATGLPMAGVLFAGAQVGAIVLPIMLFHMIQLMACAAIAGRLARRAEAAESGRVVSAVSSR</sequence>
<protein>
    <submittedName>
        <fullName evidence="2">Bile acid:sodium symporter family protein</fullName>
    </submittedName>
</protein>
<feature type="transmembrane region" description="Helical" evidence="1">
    <location>
        <begin position="140"/>
        <end position="162"/>
    </location>
</feature>
<feature type="transmembrane region" description="Helical" evidence="1">
    <location>
        <begin position="279"/>
        <end position="298"/>
    </location>
</feature>
<dbReference type="RefSeq" id="WP_346093988.1">
    <property type="nucleotide sequence ID" value="NZ_BAABKS010000085.1"/>
</dbReference>
<organism evidence="2 3">
    <name type="scientific">Pseudonocardia benzenivorans</name>
    <dbReference type="NCBI Taxonomy" id="228005"/>
    <lineage>
        <taxon>Bacteria</taxon>
        <taxon>Bacillati</taxon>
        <taxon>Actinomycetota</taxon>
        <taxon>Actinomycetes</taxon>
        <taxon>Pseudonocardiales</taxon>
        <taxon>Pseudonocardiaceae</taxon>
        <taxon>Pseudonocardia</taxon>
    </lineage>
</organism>